<dbReference type="PANTHER" id="PTHR35277">
    <property type="entry name" value="OS09G0363700 PROTEIN"/>
    <property type="match status" value="1"/>
</dbReference>
<name>A0A445DWT8_ARAHY</name>
<dbReference type="STRING" id="3818.A0A445DWT8"/>
<accession>A0A445DWT8</accession>
<dbReference type="AlphaFoldDB" id="A0A445DWT8"/>
<evidence type="ECO:0000313" key="2">
    <source>
        <dbReference type="EMBL" id="RYR67664.1"/>
    </source>
</evidence>
<dbReference type="PANTHER" id="PTHR35277:SF7">
    <property type="entry name" value="BNAC03G13190D PROTEIN"/>
    <property type="match status" value="1"/>
</dbReference>
<keyword evidence="3" id="KW-1185">Reference proteome</keyword>
<evidence type="ECO:0000313" key="3">
    <source>
        <dbReference type="Proteomes" id="UP000289738"/>
    </source>
</evidence>
<proteinExistence type="predicted"/>
<protein>
    <submittedName>
        <fullName evidence="2">Uncharacterized protein</fullName>
    </submittedName>
</protein>
<organism evidence="2 3">
    <name type="scientific">Arachis hypogaea</name>
    <name type="common">Peanut</name>
    <dbReference type="NCBI Taxonomy" id="3818"/>
    <lineage>
        <taxon>Eukaryota</taxon>
        <taxon>Viridiplantae</taxon>
        <taxon>Streptophyta</taxon>
        <taxon>Embryophyta</taxon>
        <taxon>Tracheophyta</taxon>
        <taxon>Spermatophyta</taxon>
        <taxon>Magnoliopsida</taxon>
        <taxon>eudicotyledons</taxon>
        <taxon>Gunneridae</taxon>
        <taxon>Pentapetalae</taxon>
        <taxon>rosids</taxon>
        <taxon>fabids</taxon>
        <taxon>Fabales</taxon>
        <taxon>Fabaceae</taxon>
        <taxon>Papilionoideae</taxon>
        <taxon>50 kb inversion clade</taxon>
        <taxon>dalbergioids sensu lato</taxon>
        <taxon>Dalbergieae</taxon>
        <taxon>Pterocarpus clade</taxon>
        <taxon>Arachis</taxon>
    </lineage>
</organism>
<dbReference type="Proteomes" id="UP000289738">
    <property type="component" value="Chromosome A03"/>
</dbReference>
<dbReference type="EMBL" id="SDMP01000003">
    <property type="protein sequence ID" value="RYR67664.1"/>
    <property type="molecule type" value="Genomic_DNA"/>
</dbReference>
<comment type="caution">
    <text evidence="2">The sequence shown here is derived from an EMBL/GenBank/DDBJ whole genome shotgun (WGS) entry which is preliminary data.</text>
</comment>
<evidence type="ECO:0000256" key="1">
    <source>
        <dbReference type="SAM" id="MobiDB-lite"/>
    </source>
</evidence>
<gene>
    <name evidence="2" type="ORF">Ahy_A03g014046</name>
</gene>
<reference evidence="2 3" key="1">
    <citation type="submission" date="2019-01" db="EMBL/GenBank/DDBJ databases">
        <title>Sequencing of cultivated peanut Arachis hypogaea provides insights into genome evolution and oil improvement.</title>
        <authorList>
            <person name="Chen X."/>
        </authorList>
    </citation>
    <scope>NUCLEOTIDE SEQUENCE [LARGE SCALE GENOMIC DNA]</scope>
    <source>
        <strain evidence="3">cv. Fuhuasheng</strain>
        <tissue evidence="2">Leaves</tissue>
    </source>
</reference>
<sequence>MADSNSKDAAYSVSVKEEVDAKVHTEKSTCHHHHIHSRETHGVNNCIDENTSLDDVKAPNVFERAKEEFQALAQLFHQKKEAHAHDTGDSDFLFLCCRDGNQIAESKFKHEIPNSPSEKKAKSSSANLIARTKKEIKGIIHNNKSKHHPHHKETHGRNDDIDENTPANEVKGPNVFGRVKEEFEAVLQAILPKKGS</sequence>
<feature type="region of interest" description="Disordered" evidence="1">
    <location>
        <begin position="142"/>
        <end position="176"/>
    </location>
</feature>
<feature type="compositionally biased region" description="Basic residues" evidence="1">
    <location>
        <begin position="143"/>
        <end position="154"/>
    </location>
</feature>